<keyword evidence="3" id="KW-1185">Reference proteome</keyword>
<feature type="region of interest" description="Disordered" evidence="1">
    <location>
        <begin position="29"/>
        <end position="50"/>
    </location>
</feature>
<sequence>MSLNSAETRVTLYRQPSYKNEAAKILGPTHSALSPDRSTQSPVGEIHCSKQDHHQGSQVASFSDIHISLIDTVSALPSSVTSGPRLTPSNELGNSGIRGLVVEHIYTMLRVPCFLRSTPWIHAFQIGGKLFLLPCTIRALGSSCKCRNLHRAVTTGR</sequence>
<gene>
    <name evidence="2" type="ORF">M404DRAFT_803768</name>
</gene>
<evidence type="ECO:0000313" key="3">
    <source>
        <dbReference type="Proteomes" id="UP000054217"/>
    </source>
</evidence>
<name>A0A0C3JRX3_PISTI</name>
<dbReference type="HOGENOM" id="CLU_1678657_0_0_1"/>
<reference evidence="3" key="2">
    <citation type="submission" date="2015-01" db="EMBL/GenBank/DDBJ databases">
        <title>Evolutionary Origins and Diversification of the Mycorrhizal Mutualists.</title>
        <authorList>
            <consortium name="DOE Joint Genome Institute"/>
            <consortium name="Mycorrhizal Genomics Consortium"/>
            <person name="Kohler A."/>
            <person name="Kuo A."/>
            <person name="Nagy L.G."/>
            <person name="Floudas D."/>
            <person name="Copeland A."/>
            <person name="Barry K.W."/>
            <person name="Cichocki N."/>
            <person name="Veneault-Fourrey C."/>
            <person name="LaButti K."/>
            <person name="Lindquist E.A."/>
            <person name="Lipzen A."/>
            <person name="Lundell T."/>
            <person name="Morin E."/>
            <person name="Murat C."/>
            <person name="Riley R."/>
            <person name="Ohm R."/>
            <person name="Sun H."/>
            <person name="Tunlid A."/>
            <person name="Henrissat B."/>
            <person name="Grigoriev I.V."/>
            <person name="Hibbett D.S."/>
            <person name="Martin F."/>
        </authorList>
    </citation>
    <scope>NUCLEOTIDE SEQUENCE [LARGE SCALE GENOMIC DNA]</scope>
    <source>
        <strain evidence="3">Marx 270</strain>
    </source>
</reference>
<dbReference type="EMBL" id="KN831949">
    <property type="protein sequence ID" value="KIO11893.1"/>
    <property type="molecule type" value="Genomic_DNA"/>
</dbReference>
<dbReference type="Proteomes" id="UP000054217">
    <property type="component" value="Unassembled WGS sequence"/>
</dbReference>
<accession>A0A0C3JRX3</accession>
<protein>
    <submittedName>
        <fullName evidence="2">Uncharacterized protein</fullName>
    </submittedName>
</protein>
<dbReference type="InParanoid" id="A0A0C3JRX3"/>
<reference evidence="2 3" key="1">
    <citation type="submission" date="2014-04" db="EMBL/GenBank/DDBJ databases">
        <authorList>
            <consortium name="DOE Joint Genome Institute"/>
            <person name="Kuo A."/>
            <person name="Kohler A."/>
            <person name="Costa M.D."/>
            <person name="Nagy L.G."/>
            <person name="Floudas D."/>
            <person name="Copeland A."/>
            <person name="Barry K.W."/>
            <person name="Cichocki N."/>
            <person name="Veneault-Fourrey C."/>
            <person name="LaButti K."/>
            <person name="Lindquist E.A."/>
            <person name="Lipzen A."/>
            <person name="Lundell T."/>
            <person name="Morin E."/>
            <person name="Murat C."/>
            <person name="Sun H."/>
            <person name="Tunlid A."/>
            <person name="Henrissat B."/>
            <person name="Grigoriev I.V."/>
            <person name="Hibbett D.S."/>
            <person name="Martin F."/>
            <person name="Nordberg H.P."/>
            <person name="Cantor M.N."/>
            <person name="Hua S.X."/>
        </authorList>
    </citation>
    <scope>NUCLEOTIDE SEQUENCE [LARGE SCALE GENOMIC DNA]</scope>
    <source>
        <strain evidence="2 3">Marx 270</strain>
    </source>
</reference>
<dbReference type="AlphaFoldDB" id="A0A0C3JRX3"/>
<evidence type="ECO:0000256" key="1">
    <source>
        <dbReference type="SAM" id="MobiDB-lite"/>
    </source>
</evidence>
<organism evidence="2 3">
    <name type="scientific">Pisolithus tinctorius Marx 270</name>
    <dbReference type="NCBI Taxonomy" id="870435"/>
    <lineage>
        <taxon>Eukaryota</taxon>
        <taxon>Fungi</taxon>
        <taxon>Dikarya</taxon>
        <taxon>Basidiomycota</taxon>
        <taxon>Agaricomycotina</taxon>
        <taxon>Agaricomycetes</taxon>
        <taxon>Agaricomycetidae</taxon>
        <taxon>Boletales</taxon>
        <taxon>Sclerodermatineae</taxon>
        <taxon>Pisolithaceae</taxon>
        <taxon>Pisolithus</taxon>
    </lineage>
</organism>
<proteinExistence type="predicted"/>
<evidence type="ECO:0000313" key="2">
    <source>
        <dbReference type="EMBL" id="KIO11893.1"/>
    </source>
</evidence>